<keyword evidence="6 8" id="KW-0238">DNA-binding</keyword>
<evidence type="ECO:0000256" key="6">
    <source>
        <dbReference type="ARBA" id="ARBA00023125"/>
    </source>
</evidence>
<dbReference type="PANTHER" id="PTHR34719">
    <property type="entry name" value="NICKEL-RESPONSIVE REGULATOR"/>
    <property type="match status" value="1"/>
</dbReference>
<comment type="cofactor">
    <cofactor evidence="8">
        <name>Ni(2+)</name>
        <dbReference type="ChEBI" id="CHEBI:49786"/>
    </cofactor>
    <text evidence="8">Binds 1 nickel ion per subunit.</text>
</comment>
<dbReference type="InterPro" id="IPR002145">
    <property type="entry name" value="CopG"/>
</dbReference>
<evidence type="ECO:0000256" key="1">
    <source>
        <dbReference type="ARBA" id="ARBA00002339"/>
    </source>
</evidence>
<dbReference type="Proteomes" id="UP001596388">
    <property type="component" value="Unassembled WGS sequence"/>
</dbReference>
<dbReference type="GO" id="GO:0003677">
    <property type="term" value="F:DNA binding"/>
    <property type="evidence" value="ECO:0007669"/>
    <property type="project" value="UniProtKB-KW"/>
</dbReference>
<feature type="binding site" evidence="8">
    <location>
        <position position="96"/>
    </location>
    <ligand>
        <name>Ni(2+)</name>
        <dbReference type="ChEBI" id="CHEBI:49786"/>
    </ligand>
</feature>
<dbReference type="InterPro" id="IPR022988">
    <property type="entry name" value="Ni_resp_reg_NikR"/>
</dbReference>
<evidence type="ECO:0000256" key="4">
    <source>
        <dbReference type="ARBA" id="ARBA00022723"/>
    </source>
</evidence>
<name>A0ABD5WWN0_9EURY</name>
<evidence type="ECO:0000256" key="3">
    <source>
        <dbReference type="ARBA" id="ARBA00022596"/>
    </source>
</evidence>
<evidence type="ECO:0000256" key="7">
    <source>
        <dbReference type="ARBA" id="ARBA00023163"/>
    </source>
</evidence>
<dbReference type="PANTHER" id="PTHR34719:SF3">
    <property type="entry name" value="NICKEL-RESPONSIVE REGULATOR-RELATED"/>
    <property type="match status" value="1"/>
</dbReference>
<dbReference type="InterPro" id="IPR013321">
    <property type="entry name" value="Arc_rbn_hlx_hlx"/>
</dbReference>
<evidence type="ECO:0000256" key="8">
    <source>
        <dbReference type="HAMAP-Rule" id="MF_00476"/>
    </source>
</evidence>
<dbReference type="Gene3D" id="3.30.70.1150">
    <property type="entry name" value="ACT-like. Chain A, domain 2"/>
    <property type="match status" value="1"/>
</dbReference>
<dbReference type="Pfam" id="PF01402">
    <property type="entry name" value="RHH_1"/>
    <property type="match status" value="1"/>
</dbReference>
<gene>
    <name evidence="11" type="primary">nikR</name>
    <name evidence="11" type="ORF">ACFQKD_11575</name>
</gene>
<feature type="domain" description="Transcription factor NikR nickel binding C-terminal" evidence="10">
    <location>
        <begin position="54"/>
        <end position="130"/>
    </location>
</feature>
<accession>A0ABD5WWN0</accession>
<evidence type="ECO:0000313" key="11">
    <source>
        <dbReference type="EMBL" id="MFC7097944.1"/>
    </source>
</evidence>
<comment type="function">
    <text evidence="1 8">Transcriptional regulator.</text>
</comment>
<evidence type="ECO:0000256" key="5">
    <source>
        <dbReference type="ARBA" id="ARBA00023015"/>
    </source>
</evidence>
<feature type="domain" description="Ribbon-helix-helix protein CopG" evidence="9">
    <location>
        <begin position="3"/>
        <end position="41"/>
    </location>
</feature>
<keyword evidence="7 8" id="KW-0804">Transcription</keyword>
<evidence type="ECO:0000259" key="9">
    <source>
        <dbReference type="Pfam" id="PF01402"/>
    </source>
</evidence>
<dbReference type="InterPro" id="IPR027271">
    <property type="entry name" value="Acetolactate_synth/TF_NikR_C"/>
</dbReference>
<evidence type="ECO:0000259" key="10">
    <source>
        <dbReference type="Pfam" id="PF08753"/>
    </source>
</evidence>
<comment type="caution">
    <text evidence="11">The sequence shown here is derived from an EMBL/GenBank/DDBJ whole genome shotgun (WGS) entry which is preliminary data.</text>
</comment>
<feature type="binding site" evidence="8">
    <location>
        <position position="88"/>
    </location>
    <ligand>
        <name>Ni(2+)</name>
        <dbReference type="ChEBI" id="CHEBI:49786"/>
    </ligand>
</feature>
<feature type="binding site" evidence="8">
    <location>
        <position position="77"/>
    </location>
    <ligand>
        <name>Ni(2+)</name>
        <dbReference type="ChEBI" id="CHEBI:49786"/>
    </ligand>
</feature>
<protein>
    <recommendedName>
        <fullName evidence="8">Putative nickel-responsive regulator</fullName>
    </recommendedName>
</protein>
<comment type="similarity">
    <text evidence="2 8">Belongs to the transcriptional regulatory CopG/NikR family.</text>
</comment>
<dbReference type="InterPro" id="IPR050192">
    <property type="entry name" value="CopG/NikR_regulator"/>
</dbReference>
<keyword evidence="4 8" id="KW-0479">Metal-binding</keyword>
<dbReference type="InterPro" id="IPR014864">
    <property type="entry name" value="TF_NikR_Ni-bd_C"/>
</dbReference>
<dbReference type="HAMAP" id="MF_00476">
    <property type="entry name" value="NikR"/>
    <property type="match status" value="1"/>
</dbReference>
<sequence>MGVISVSMPDSLVERIDEFTEEHGYTGRSEFLREAARDLLGEFEDRKLEDRELMGVVTVVFDYEGTTVEERMMQLRHEHEDIVASNFHSHVGDHNCMELFILEGNLEQISTFVGKVRATTDTKTVDYSVTPIGEGDGIV</sequence>
<dbReference type="InterPro" id="IPR010985">
    <property type="entry name" value="Ribbon_hlx_hlx"/>
</dbReference>
<dbReference type="GeneID" id="79271139"/>
<reference evidence="11 12" key="1">
    <citation type="journal article" date="2019" name="Int. J. Syst. Evol. Microbiol.">
        <title>The Global Catalogue of Microorganisms (GCM) 10K type strain sequencing project: providing services to taxonomists for standard genome sequencing and annotation.</title>
        <authorList>
            <consortium name="The Broad Institute Genomics Platform"/>
            <consortium name="The Broad Institute Genome Sequencing Center for Infectious Disease"/>
            <person name="Wu L."/>
            <person name="Ma J."/>
        </authorList>
    </citation>
    <scope>NUCLEOTIDE SEQUENCE [LARGE SCALE GENOMIC DNA]</scope>
    <source>
        <strain evidence="11 12">DT55</strain>
    </source>
</reference>
<dbReference type="SUPFAM" id="SSF55021">
    <property type="entry name" value="ACT-like"/>
    <property type="match status" value="1"/>
</dbReference>
<dbReference type="EMBL" id="JBHTAG010000003">
    <property type="protein sequence ID" value="MFC7097944.1"/>
    <property type="molecule type" value="Genomic_DNA"/>
</dbReference>
<keyword evidence="3 8" id="KW-0533">Nickel</keyword>
<feature type="binding site" evidence="8">
    <location>
        <position position="90"/>
    </location>
    <ligand>
        <name>Ni(2+)</name>
        <dbReference type="ChEBI" id="CHEBI:49786"/>
    </ligand>
</feature>
<organism evidence="11 12">
    <name type="scientific">Halobaculum marinum</name>
    <dbReference type="NCBI Taxonomy" id="3031996"/>
    <lineage>
        <taxon>Archaea</taxon>
        <taxon>Methanobacteriati</taxon>
        <taxon>Methanobacteriota</taxon>
        <taxon>Stenosarchaea group</taxon>
        <taxon>Halobacteria</taxon>
        <taxon>Halobacteriales</taxon>
        <taxon>Haloferacaceae</taxon>
        <taxon>Halobaculum</taxon>
    </lineage>
</organism>
<dbReference type="AlphaFoldDB" id="A0ABD5WWN0"/>
<dbReference type="NCBIfam" id="NF002815">
    <property type="entry name" value="PRK02967.1"/>
    <property type="match status" value="1"/>
</dbReference>
<evidence type="ECO:0000313" key="12">
    <source>
        <dbReference type="Proteomes" id="UP001596388"/>
    </source>
</evidence>
<dbReference type="Pfam" id="PF08753">
    <property type="entry name" value="NikR_C"/>
    <property type="match status" value="1"/>
</dbReference>
<keyword evidence="5 8" id="KW-0805">Transcription regulation</keyword>
<dbReference type="GO" id="GO:0016151">
    <property type="term" value="F:nickel cation binding"/>
    <property type="evidence" value="ECO:0007669"/>
    <property type="project" value="UniProtKB-UniRule"/>
</dbReference>
<dbReference type="SUPFAM" id="SSF47598">
    <property type="entry name" value="Ribbon-helix-helix"/>
    <property type="match status" value="1"/>
</dbReference>
<dbReference type="GO" id="GO:0003700">
    <property type="term" value="F:DNA-binding transcription factor activity"/>
    <property type="evidence" value="ECO:0007669"/>
    <property type="project" value="UniProtKB-UniRule"/>
</dbReference>
<dbReference type="Gene3D" id="1.10.1220.10">
    <property type="entry name" value="Met repressor-like"/>
    <property type="match status" value="1"/>
</dbReference>
<dbReference type="InterPro" id="IPR045865">
    <property type="entry name" value="ACT-like_dom_sf"/>
</dbReference>
<dbReference type="RefSeq" id="WP_276237563.1">
    <property type="nucleotide sequence ID" value="NZ_CP119989.1"/>
</dbReference>
<keyword evidence="12" id="KW-1185">Reference proteome</keyword>
<proteinExistence type="inferred from homology"/>
<dbReference type="CDD" id="cd22231">
    <property type="entry name" value="RHH_NikR_HicB-like"/>
    <property type="match status" value="1"/>
</dbReference>
<evidence type="ECO:0000256" key="2">
    <source>
        <dbReference type="ARBA" id="ARBA00008478"/>
    </source>
</evidence>